<gene>
    <name evidence="12" type="ORF">BU26DRAFT_422890</name>
</gene>
<dbReference type="GO" id="GO:0012505">
    <property type="term" value="C:endomembrane system"/>
    <property type="evidence" value="ECO:0007669"/>
    <property type="project" value="UniProtKB-SubCell"/>
</dbReference>
<accession>A0A6A6ILA8</accession>
<evidence type="ECO:0000256" key="2">
    <source>
        <dbReference type="ARBA" id="ARBA00004308"/>
    </source>
</evidence>
<keyword evidence="9" id="KW-0326">Glycosidase</keyword>
<evidence type="ECO:0000256" key="1">
    <source>
        <dbReference type="ARBA" id="ARBA00001452"/>
    </source>
</evidence>
<dbReference type="Pfam" id="PF03663">
    <property type="entry name" value="Glyco_hydro_76"/>
    <property type="match status" value="1"/>
</dbReference>
<evidence type="ECO:0000256" key="8">
    <source>
        <dbReference type="ARBA" id="ARBA00023180"/>
    </source>
</evidence>
<dbReference type="OrthoDB" id="4187847at2759"/>
<dbReference type="RefSeq" id="XP_033686408.1">
    <property type="nucleotide sequence ID" value="XM_033823487.1"/>
</dbReference>
<dbReference type="GeneID" id="54576817"/>
<keyword evidence="7 11" id="KW-0472">Membrane</keyword>
<evidence type="ECO:0000313" key="12">
    <source>
        <dbReference type="EMBL" id="KAF2251404.1"/>
    </source>
</evidence>
<keyword evidence="6 12" id="KW-0378">Hydrolase</keyword>
<keyword evidence="13" id="KW-1185">Reference proteome</keyword>
<proteinExistence type="inferred from homology"/>
<evidence type="ECO:0000256" key="7">
    <source>
        <dbReference type="ARBA" id="ARBA00023136"/>
    </source>
</evidence>
<evidence type="ECO:0000256" key="11">
    <source>
        <dbReference type="SAM" id="Phobius"/>
    </source>
</evidence>
<dbReference type="PANTHER" id="PTHR12145">
    <property type="entry name" value="MANNAN ENDO-1,6-ALPHA-MANNOSIDASE DCW1"/>
    <property type="match status" value="1"/>
</dbReference>
<dbReference type="PANTHER" id="PTHR12145:SF36">
    <property type="entry name" value="MANNAN ENDO-1,6-ALPHA-MANNOSIDASE DCW1"/>
    <property type="match status" value="1"/>
</dbReference>
<keyword evidence="5" id="KW-0732">Signal</keyword>
<dbReference type="EC" id="3.2.1.101" evidence="4"/>
<evidence type="ECO:0000256" key="6">
    <source>
        <dbReference type="ARBA" id="ARBA00022801"/>
    </source>
</evidence>
<dbReference type="GO" id="GO:0008496">
    <property type="term" value="F:mannan endo-1,6-alpha-mannosidase activity"/>
    <property type="evidence" value="ECO:0007669"/>
    <property type="project" value="UniProtKB-EC"/>
</dbReference>
<dbReference type="GO" id="GO:0009272">
    <property type="term" value="P:fungal-type cell wall biogenesis"/>
    <property type="evidence" value="ECO:0007669"/>
    <property type="project" value="TreeGrafter"/>
</dbReference>
<evidence type="ECO:0000256" key="5">
    <source>
        <dbReference type="ARBA" id="ARBA00022729"/>
    </source>
</evidence>
<reference evidence="12" key="1">
    <citation type="journal article" date="2020" name="Stud. Mycol.">
        <title>101 Dothideomycetes genomes: a test case for predicting lifestyles and emergence of pathogens.</title>
        <authorList>
            <person name="Haridas S."/>
            <person name="Albert R."/>
            <person name="Binder M."/>
            <person name="Bloem J."/>
            <person name="Labutti K."/>
            <person name="Salamov A."/>
            <person name="Andreopoulos B."/>
            <person name="Baker S."/>
            <person name="Barry K."/>
            <person name="Bills G."/>
            <person name="Bluhm B."/>
            <person name="Cannon C."/>
            <person name="Castanera R."/>
            <person name="Culley D."/>
            <person name="Daum C."/>
            <person name="Ezra D."/>
            <person name="Gonzalez J."/>
            <person name="Henrissat B."/>
            <person name="Kuo A."/>
            <person name="Liang C."/>
            <person name="Lipzen A."/>
            <person name="Lutzoni F."/>
            <person name="Magnuson J."/>
            <person name="Mondo S."/>
            <person name="Nolan M."/>
            <person name="Ohm R."/>
            <person name="Pangilinan J."/>
            <person name="Park H.-J."/>
            <person name="Ramirez L."/>
            <person name="Alfaro M."/>
            <person name="Sun H."/>
            <person name="Tritt A."/>
            <person name="Yoshinaga Y."/>
            <person name="Zwiers L.-H."/>
            <person name="Turgeon B."/>
            <person name="Goodwin S."/>
            <person name="Spatafora J."/>
            <person name="Crous P."/>
            <person name="Grigoriev I."/>
        </authorList>
    </citation>
    <scope>NUCLEOTIDE SEQUENCE</scope>
    <source>
        <strain evidence="12">CBS 122368</strain>
    </source>
</reference>
<evidence type="ECO:0000256" key="4">
    <source>
        <dbReference type="ARBA" id="ARBA00012350"/>
    </source>
</evidence>
<evidence type="ECO:0000256" key="9">
    <source>
        <dbReference type="ARBA" id="ARBA00023295"/>
    </source>
</evidence>
<comment type="catalytic activity">
    <reaction evidence="1">
        <text>Random hydrolysis of (1-&gt;6)-alpha-D-mannosidic linkages in unbranched (1-&gt;6)-mannans.</text>
        <dbReference type="EC" id="3.2.1.101"/>
    </reaction>
</comment>
<keyword evidence="11" id="KW-0812">Transmembrane</keyword>
<feature type="region of interest" description="Disordered" evidence="10">
    <location>
        <begin position="327"/>
        <end position="349"/>
    </location>
</feature>
<comment type="similarity">
    <text evidence="3">Belongs to the glycosyl hydrolase 76 family.</text>
</comment>
<dbReference type="Gene3D" id="1.50.10.20">
    <property type="match status" value="1"/>
</dbReference>
<dbReference type="Proteomes" id="UP000800094">
    <property type="component" value="Unassembled WGS sequence"/>
</dbReference>
<organism evidence="12 13">
    <name type="scientific">Trematosphaeria pertusa</name>
    <dbReference type="NCBI Taxonomy" id="390896"/>
    <lineage>
        <taxon>Eukaryota</taxon>
        <taxon>Fungi</taxon>
        <taxon>Dikarya</taxon>
        <taxon>Ascomycota</taxon>
        <taxon>Pezizomycotina</taxon>
        <taxon>Dothideomycetes</taxon>
        <taxon>Pleosporomycetidae</taxon>
        <taxon>Pleosporales</taxon>
        <taxon>Massarineae</taxon>
        <taxon>Trematosphaeriaceae</taxon>
        <taxon>Trematosphaeria</taxon>
    </lineage>
</organism>
<sequence length="387" mass="42432">MFGQLIDYWYYTNDSTWNDLIRDGILHQIGDAKNFMPSNQSKDEGNDDQLFWAFTVMSAAEYNFDPPPDDQPGWLALAQSVFNQLVSRWNTEFCGGGLRWQIYQWLPGWNYKNLASNGGMFQLGARLALYTGNDSYAKHAEDAFNWMISTPLITDDWQIYDGMDVLKNCTEADRSQWTYNYGIIIGGAAYMYNYTNGSQIWADRLQGFINHTSVFFPKDKGGVMVELCEAPQNCNIDMVSFKAYLARWLAVSAQLAPFTAPQILPLLQTSAKAAARTCTGASTTSGGPYLCGNRWYFDSYDGKGGVGQQLSALSVIAANLIEEVKPPYSSRTGGSSKGDPGLGSGGDDELPIYGENAVTTAGKAGAGIITALVLGGTLGGAWWMITD</sequence>
<evidence type="ECO:0000313" key="13">
    <source>
        <dbReference type="Proteomes" id="UP000800094"/>
    </source>
</evidence>
<dbReference type="SUPFAM" id="SSF48208">
    <property type="entry name" value="Six-hairpin glycosidases"/>
    <property type="match status" value="1"/>
</dbReference>
<dbReference type="InterPro" id="IPR014480">
    <property type="entry name" value="Mannan-1_6-alpha_mannosidase"/>
</dbReference>
<keyword evidence="11" id="KW-1133">Transmembrane helix</keyword>
<dbReference type="GO" id="GO:0016052">
    <property type="term" value="P:carbohydrate catabolic process"/>
    <property type="evidence" value="ECO:0007669"/>
    <property type="project" value="InterPro"/>
</dbReference>
<dbReference type="FunFam" id="1.50.10.20:FF:000006">
    <property type="entry name" value="Mannan endo-1,6-alpha-mannosidase"/>
    <property type="match status" value="1"/>
</dbReference>
<protein>
    <recommendedName>
        <fullName evidence="4">mannan endo-1,6-alpha-mannosidase</fullName>
        <ecNumber evidence="4">3.2.1.101</ecNumber>
    </recommendedName>
</protein>
<dbReference type="InterPro" id="IPR005198">
    <property type="entry name" value="Glyco_hydro_76"/>
</dbReference>
<dbReference type="EMBL" id="ML987193">
    <property type="protein sequence ID" value="KAF2251404.1"/>
    <property type="molecule type" value="Genomic_DNA"/>
</dbReference>
<comment type="subcellular location">
    <subcellularLocation>
        <location evidence="2">Endomembrane system</location>
    </subcellularLocation>
</comment>
<name>A0A6A6ILA8_9PLEO</name>
<feature type="transmembrane region" description="Helical" evidence="11">
    <location>
        <begin position="364"/>
        <end position="385"/>
    </location>
</feature>
<dbReference type="InterPro" id="IPR008928">
    <property type="entry name" value="6-hairpin_glycosidase_sf"/>
</dbReference>
<evidence type="ECO:0000256" key="3">
    <source>
        <dbReference type="ARBA" id="ARBA00009699"/>
    </source>
</evidence>
<dbReference type="AlphaFoldDB" id="A0A6A6ILA8"/>
<evidence type="ECO:0000256" key="10">
    <source>
        <dbReference type="SAM" id="MobiDB-lite"/>
    </source>
</evidence>
<keyword evidence="8" id="KW-0325">Glycoprotein</keyword>